<dbReference type="Gene3D" id="3.40.50.12580">
    <property type="match status" value="1"/>
</dbReference>
<dbReference type="InterPro" id="IPR007833">
    <property type="entry name" value="Capsule_polysaccharide_synth"/>
</dbReference>
<dbReference type="SUPFAM" id="SSF53756">
    <property type="entry name" value="UDP-Glycosyltransferase/glycogen phosphorylase"/>
    <property type="match status" value="1"/>
</dbReference>
<dbReference type="NCBIfam" id="TIGR04396">
    <property type="entry name" value="surf_polysacc"/>
    <property type="match status" value="1"/>
</dbReference>
<evidence type="ECO:0000313" key="2">
    <source>
        <dbReference type="Proteomes" id="UP000480246"/>
    </source>
</evidence>
<sequence length="407" mass="47386">MKRNWLYLPIEVKVRECDAKLLLAYHAIQQGYNVIIGDHPVLEQVCGKYPQGIFFSKGGPHGFRQRVISSALEKKHSVVELDEEGLIFQKKLYLQDRMQKQTLHLVEQEYCWGPHQYNTILSAYPDLKAKLHITGNPRFDLLTPKYRKLYEADRLKLKAKYGDFILINTRFSRYNTPKGLKESIHYQHIQKLYEHFLKMIQHLASLVPDKKIIIRPHPGENFTSYRKALQQYTNILVVHEGNIIPWLYAAEAVIHHGCTSGMEAYLLGRPVISYIPFETMEPSLPNQFGQIARNSDEIIRNLEKFINKETLPPVTGKMEDYVQWSPSHDSCQTILSLCNQISLSLPLDRFSKKEGSKMIVRTKKRKRNFSLTKDEIVSFFQKMNQVNETEILFEVKPVANHVFHLSC</sequence>
<dbReference type="GO" id="GO:0015774">
    <property type="term" value="P:polysaccharide transport"/>
    <property type="evidence" value="ECO:0007669"/>
    <property type="project" value="InterPro"/>
</dbReference>
<accession>A0A7C8KQ60</accession>
<comment type="caution">
    <text evidence="1">The sequence shown here is derived from an EMBL/GenBank/DDBJ whole genome shotgun (WGS) entry which is preliminary data.</text>
</comment>
<dbReference type="InterPro" id="IPR043148">
    <property type="entry name" value="TagF_C"/>
</dbReference>
<evidence type="ECO:0000313" key="1">
    <source>
        <dbReference type="EMBL" id="KAB8135794.1"/>
    </source>
</evidence>
<dbReference type="Pfam" id="PF05159">
    <property type="entry name" value="Capsule_synth"/>
    <property type="match status" value="1"/>
</dbReference>
<dbReference type="AlphaFoldDB" id="A0A7C8KQ60"/>
<keyword evidence="2" id="KW-1185">Reference proteome</keyword>
<organism evidence="1 2">
    <name type="scientific">Gracilibacillus oryzae</name>
    <dbReference type="NCBI Taxonomy" id="1672701"/>
    <lineage>
        <taxon>Bacteria</taxon>
        <taxon>Bacillati</taxon>
        <taxon>Bacillota</taxon>
        <taxon>Bacilli</taxon>
        <taxon>Bacillales</taxon>
        <taxon>Bacillaceae</taxon>
        <taxon>Gracilibacillus</taxon>
    </lineage>
</organism>
<dbReference type="Proteomes" id="UP000480246">
    <property type="component" value="Unassembled WGS sequence"/>
</dbReference>
<dbReference type="GO" id="GO:0000271">
    <property type="term" value="P:polysaccharide biosynthetic process"/>
    <property type="evidence" value="ECO:0007669"/>
    <property type="project" value="InterPro"/>
</dbReference>
<reference evidence="1 2" key="1">
    <citation type="submission" date="2019-10" db="EMBL/GenBank/DDBJ databases">
        <title>Gracilibacillus sp. nov. isolated from rice seeds.</title>
        <authorList>
            <person name="He S."/>
        </authorList>
    </citation>
    <scope>NUCLEOTIDE SEQUENCE [LARGE SCALE GENOMIC DNA]</scope>
    <source>
        <strain evidence="1 2">TD8</strain>
    </source>
</reference>
<evidence type="ECO:0008006" key="3">
    <source>
        <dbReference type="Google" id="ProtNLM"/>
    </source>
</evidence>
<dbReference type="RefSeq" id="WP_153403330.1">
    <property type="nucleotide sequence ID" value="NZ_ML762430.1"/>
</dbReference>
<proteinExistence type="predicted"/>
<protein>
    <recommendedName>
        <fullName evidence="3">Surface carbohydrate biosynthesis protein</fullName>
    </recommendedName>
</protein>
<gene>
    <name evidence="1" type="ORF">F9U64_11030</name>
</gene>
<dbReference type="OrthoDB" id="5430637at2"/>
<dbReference type="InterPro" id="IPR030906">
    <property type="entry name" value="Surf_polysacc"/>
</dbReference>
<dbReference type="EMBL" id="WEID01000052">
    <property type="protein sequence ID" value="KAB8135794.1"/>
    <property type="molecule type" value="Genomic_DNA"/>
</dbReference>
<name>A0A7C8KQ60_9BACI</name>